<feature type="domain" description="Histidine kinase" evidence="22">
    <location>
        <begin position="477"/>
        <end position="668"/>
    </location>
</feature>
<evidence type="ECO:0000256" key="17">
    <source>
        <dbReference type="ARBA" id="ARBA00024827"/>
    </source>
</evidence>
<dbReference type="InterPro" id="IPR003594">
    <property type="entry name" value="HATPase_dom"/>
</dbReference>
<keyword evidence="21" id="KW-0472">Membrane</keyword>
<keyword evidence="15" id="KW-0902">Two-component regulatory system</keyword>
<keyword evidence="21" id="KW-1133">Transmembrane helix</keyword>
<dbReference type="CDD" id="cd16917">
    <property type="entry name" value="HATPase_UhpB-NarQ-NarX-like"/>
    <property type="match status" value="1"/>
</dbReference>
<keyword evidence="24" id="KW-1185">Reference proteome</keyword>
<dbReference type="SUPFAM" id="SSF48452">
    <property type="entry name" value="TPR-like"/>
    <property type="match status" value="1"/>
</dbReference>
<comment type="function">
    <text evidence="17">Member of the two-component regulatory system NreB/NreC involved in the control of dissimilatory nitrate/nitrite reduction in response to oxygen. NreB functions as a direct oxygen sensor histidine kinase which is autophosphorylated, in the absence of oxygen, probably at the conserved histidine residue, and transfers its phosphate group probably to a conserved aspartate residue of NreC. NreB/NreC activates the expression of the nitrate (narGHJI) and nitrite (nir) reductase operons, as well as the putative nitrate transporter gene narT.</text>
</comment>
<keyword evidence="21" id="KW-0812">Transmembrane</keyword>
<evidence type="ECO:0000256" key="1">
    <source>
        <dbReference type="ARBA" id="ARBA00000085"/>
    </source>
</evidence>
<dbReference type="PROSITE" id="PS50109">
    <property type="entry name" value="HIS_KIN"/>
    <property type="match status" value="1"/>
</dbReference>
<dbReference type="PANTHER" id="PTHR24421">
    <property type="entry name" value="NITRATE/NITRITE SENSOR PROTEIN NARX-RELATED"/>
    <property type="match status" value="1"/>
</dbReference>
<evidence type="ECO:0000256" key="12">
    <source>
        <dbReference type="ARBA" id="ARBA00022777"/>
    </source>
</evidence>
<evidence type="ECO:0000256" key="14">
    <source>
        <dbReference type="ARBA" id="ARBA00023004"/>
    </source>
</evidence>
<evidence type="ECO:0000256" key="4">
    <source>
        <dbReference type="ARBA" id="ARBA00012438"/>
    </source>
</evidence>
<proteinExistence type="predicted"/>
<dbReference type="PANTHER" id="PTHR24421:SF10">
    <property type="entry name" value="NITRATE_NITRITE SENSOR PROTEIN NARQ"/>
    <property type="match status" value="1"/>
</dbReference>
<dbReference type="EC" id="2.7.13.3" evidence="4"/>
<dbReference type="PROSITE" id="PS50005">
    <property type="entry name" value="TPR"/>
    <property type="match status" value="1"/>
</dbReference>
<accession>A0ABU3LIJ2</accession>
<dbReference type="Gene3D" id="1.25.40.10">
    <property type="entry name" value="Tetratricopeptide repeat domain"/>
    <property type="match status" value="2"/>
</dbReference>
<evidence type="ECO:0000256" key="6">
    <source>
        <dbReference type="ARBA" id="ARBA00022485"/>
    </source>
</evidence>
<evidence type="ECO:0000256" key="8">
    <source>
        <dbReference type="ARBA" id="ARBA00022553"/>
    </source>
</evidence>
<dbReference type="Pfam" id="PF00515">
    <property type="entry name" value="TPR_1"/>
    <property type="match status" value="1"/>
</dbReference>
<keyword evidence="7" id="KW-0963">Cytoplasm</keyword>
<evidence type="ECO:0000256" key="7">
    <source>
        <dbReference type="ARBA" id="ARBA00022490"/>
    </source>
</evidence>
<evidence type="ECO:0000256" key="13">
    <source>
        <dbReference type="ARBA" id="ARBA00022840"/>
    </source>
</evidence>
<keyword evidence="16" id="KW-0411">Iron-sulfur</keyword>
<comment type="caution">
    <text evidence="23">The sequence shown here is derived from an EMBL/GenBank/DDBJ whole genome shotgun (WGS) entry which is preliminary data.</text>
</comment>
<reference evidence="23 24" key="1">
    <citation type="submission" date="2023-09" db="EMBL/GenBank/DDBJ databases">
        <title>Novel taxa isolated from Blanes Bay.</title>
        <authorList>
            <person name="Rey-Velasco X."/>
            <person name="Lucena T."/>
        </authorList>
    </citation>
    <scope>NUCLEOTIDE SEQUENCE [LARGE SCALE GENOMIC DNA]</scope>
    <source>
        <strain evidence="23 24">S356</strain>
    </source>
</reference>
<evidence type="ECO:0000259" key="22">
    <source>
        <dbReference type="PROSITE" id="PS50109"/>
    </source>
</evidence>
<dbReference type="Pfam" id="PF13181">
    <property type="entry name" value="TPR_8"/>
    <property type="match status" value="1"/>
</dbReference>
<dbReference type="SMART" id="SM00028">
    <property type="entry name" value="TPR"/>
    <property type="match status" value="3"/>
</dbReference>
<keyword evidence="13" id="KW-0067">ATP-binding</keyword>
<keyword evidence="20" id="KW-0175">Coiled coil</keyword>
<evidence type="ECO:0000313" key="23">
    <source>
        <dbReference type="EMBL" id="MDT7833531.1"/>
    </source>
</evidence>
<dbReference type="EMBL" id="JAVTTO010000007">
    <property type="protein sequence ID" value="MDT7833531.1"/>
    <property type="molecule type" value="Genomic_DNA"/>
</dbReference>
<dbReference type="SMART" id="SM00387">
    <property type="entry name" value="HATPase_c"/>
    <property type="match status" value="1"/>
</dbReference>
<feature type="repeat" description="TPR" evidence="19">
    <location>
        <begin position="236"/>
        <end position="269"/>
    </location>
</feature>
<dbReference type="Pfam" id="PF07730">
    <property type="entry name" value="HisKA_3"/>
    <property type="match status" value="1"/>
</dbReference>
<keyword evidence="14" id="KW-0408">Iron</keyword>
<name>A0ABU3LIJ2_9FLAO</name>
<dbReference type="InterPro" id="IPR004358">
    <property type="entry name" value="Sig_transdc_His_kin-like_C"/>
</dbReference>
<protein>
    <recommendedName>
        <fullName evidence="5">Oxygen sensor histidine kinase NreB</fullName>
        <ecNumber evidence="4">2.7.13.3</ecNumber>
    </recommendedName>
    <alternativeName>
        <fullName evidence="18">Nitrogen regulation protein B</fullName>
    </alternativeName>
</protein>
<organism evidence="23 24">
    <name type="scientific">Asprobacillus argus</name>
    <dbReference type="NCBI Taxonomy" id="3076534"/>
    <lineage>
        <taxon>Bacteria</taxon>
        <taxon>Pseudomonadati</taxon>
        <taxon>Bacteroidota</taxon>
        <taxon>Flavobacteriia</taxon>
        <taxon>Flavobacteriales</taxon>
        <taxon>Flavobacteriaceae</taxon>
        <taxon>Asprobacillus</taxon>
    </lineage>
</organism>
<dbReference type="InterPro" id="IPR011712">
    <property type="entry name" value="Sig_transdc_His_kin_sub3_dim/P"/>
</dbReference>
<evidence type="ECO:0000256" key="11">
    <source>
        <dbReference type="ARBA" id="ARBA00022741"/>
    </source>
</evidence>
<comment type="cofactor">
    <cofactor evidence="2">
        <name>[4Fe-4S] cluster</name>
        <dbReference type="ChEBI" id="CHEBI:49883"/>
    </cofactor>
</comment>
<evidence type="ECO:0000256" key="5">
    <source>
        <dbReference type="ARBA" id="ARBA00017322"/>
    </source>
</evidence>
<comment type="subcellular location">
    <subcellularLocation>
        <location evidence="3">Cytoplasm</location>
    </subcellularLocation>
</comment>
<evidence type="ECO:0000256" key="2">
    <source>
        <dbReference type="ARBA" id="ARBA00001966"/>
    </source>
</evidence>
<gene>
    <name evidence="23" type="ORF">RQM59_14185</name>
</gene>
<evidence type="ECO:0000256" key="10">
    <source>
        <dbReference type="ARBA" id="ARBA00022723"/>
    </source>
</evidence>
<dbReference type="Gene3D" id="1.20.5.1930">
    <property type="match status" value="1"/>
</dbReference>
<keyword evidence="11" id="KW-0547">Nucleotide-binding</keyword>
<keyword evidence="9" id="KW-0808">Transferase</keyword>
<evidence type="ECO:0000256" key="15">
    <source>
        <dbReference type="ARBA" id="ARBA00023012"/>
    </source>
</evidence>
<keyword evidence="10" id="KW-0479">Metal-binding</keyword>
<comment type="catalytic activity">
    <reaction evidence="1">
        <text>ATP + protein L-histidine = ADP + protein N-phospho-L-histidine.</text>
        <dbReference type="EC" id="2.7.13.3"/>
    </reaction>
</comment>
<feature type="transmembrane region" description="Helical" evidence="21">
    <location>
        <begin position="414"/>
        <end position="433"/>
    </location>
</feature>
<evidence type="ECO:0000256" key="18">
    <source>
        <dbReference type="ARBA" id="ARBA00030800"/>
    </source>
</evidence>
<dbReference type="PROSITE" id="PS50293">
    <property type="entry name" value="TPR_REGION"/>
    <property type="match status" value="1"/>
</dbReference>
<keyword evidence="19" id="KW-0802">TPR repeat</keyword>
<dbReference type="InterPro" id="IPR011990">
    <property type="entry name" value="TPR-like_helical_dom_sf"/>
</dbReference>
<feature type="coiled-coil region" evidence="20">
    <location>
        <begin position="505"/>
        <end position="532"/>
    </location>
</feature>
<evidence type="ECO:0000256" key="21">
    <source>
        <dbReference type="SAM" id="Phobius"/>
    </source>
</evidence>
<sequence length="668" mass="77534">MKVSLLKIAVLLYALVFSLQSRATLILPTLQTQQDSITIWIKAAKNKNYTSHQQKVFLEKAYNQVILKEGTNAKANQLSTIAYRFYELKDTLNFQKINEETLKLAYKLKDSFGIADAQWSYADYYLNGEAYTKAYPHYSIAYDYFNGIHKEYQAARMLYSMAFIKSRYRDYTGSEVLLFEAIKKFKPLKNYKYLFESYNSLALIQIDIKEYEKALFYNEKALEYIEKIEVKDFYLQASLNNIGLTYLKKGKYKKAIKYFNKVLDHDLSKTRYARAIDNRAFCKLMLGDTSLVKKDMLRALKIRDSTNNKAGIVSSKIRLSKYYTYIKDTTTAFKYAREANGLANKVKNGVDYLESLDLMANLDPQNSEKYLRRHIQYNDSLIAVERKVQNKFTRIDFETDEYIEETKRLSEQKIWILSSGAGVLLILSLLYFLRIQKAKTEKLLLETEQQKANEQVYLLTIQQQTILEEEKVKERNRISEELHDGILGKLFGTRVGLGFLDVNADEKVKEQHQSFLDELQEIEKEIRDVSHKLNTSFESSKVNFSTIIEQLLKDKSTIGDFKYSLQIEKNISWKDIDQVTKVNIYRILQEALQNITKHAHAQLVTVDFSAQNSQLVVFIKDDGSGFQTQKRKGIGLKNMRSRVQKLKGTIEVSSMIGQGTSILIKIPM</sequence>
<evidence type="ECO:0000256" key="19">
    <source>
        <dbReference type="PROSITE-ProRule" id="PRU00339"/>
    </source>
</evidence>
<dbReference type="InterPro" id="IPR050482">
    <property type="entry name" value="Sensor_HK_TwoCompSys"/>
</dbReference>
<dbReference type="Gene3D" id="3.30.565.10">
    <property type="entry name" value="Histidine kinase-like ATPase, C-terminal domain"/>
    <property type="match status" value="1"/>
</dbReference>
<evidence type="ECO:0000256" key="20">
    <source>
        <dbReference type="SAM" id="Coils"/>
    </source>
</evidence>
<dbReference type="Pfam" id="PF02518">
    <property type="entry name" value="HATPase_c"/>
    <property type="match status" value="1"/>
</dbReference>
<evidence type="ECO:0000313" key="24">
    <source>
        <dbReference type="Proteomes" id="UP001257277"/>
    </source>
</evidence>
<dbReference type="InterPro" id="IPR005467">
    <property type="entry name" value="His_kinase_dom"/>
</dbReference>
<keyword evidence="6" id="KW-0004">4Fe-4S</keyword>
<dbReference type="Proteomes" id="UP001257277">
    <property type="component" value="Unassembled WGS sequence"/>
</dbReference>
<dbReference type="PRINTS" id="PR00344">
    <property type="entry name" value="BCTRLSENSOR"/>
</dbReference>
<keyword evidence="8" id="KW-0597">Phosphoprotein</keyword>
<dbReference type="InterPro" id="IPR019734">
    <property type="entry name" value="TPR_rpt"/>
</dbReference>
<dbReference type="InterPro" id="IPR036890">
    <property type="entry name" value="HATPase_C_sf"/>
</dbReference>
<evidence type="ECO:0000256" key="9">
    <source>
        <dbReference type="ARBA" id="ARBA00022679"/>
    </source>
</evidence>
<keyword evidence="12" id="KW-0418">Kinase</keyword>
<evidence type="ECO:0000256" key="3">
    <source>
        <dbReference type="ARBA" id="ARBA00004496"/>
    </source>
</evidence>
<dbReference type="RefSeq" id="WP_349242784.1">
    <property type="nucleotide sequence ID" value="NZ_JAVTTO010000007.1"/>
</dbReference>
<evidence type="ECO:0000256" key="16">
    <source>
        <dbReference type="ARBA" id="ARBA00023014"/>
    </source>
</evidence>
<dbReference type="SUPFAM" id="SSF55874">
    <property type="entry name" value="ATPase domain of HSP90 chaperone/DNA topoisomerase II/histidine kinase"/>
    <property type="match status" value="1"/>
</dbReference>